<evidence type="ECO:0000256" key="12">
    <source>
        <dbReference type="ARBA" id="ARBA00023306"/>
    </source>
</evidence>
<organism evidence="18 19">
    <name type="scientific">Actinobaculum suis</name>
    <dbReference type="NCBI Taxonomy" id="1657"/>
    <lineage>
        <taxon>Bacteria</taxon>
        <taxon>Bacillati</taxon>
        <taxon>Actinomycetota</taxon>
        <taxon>Actinomycetes</taxon>
        <taxon>Actinomycetales</taxon>
        <taxon>Actinomycetaceae</taxon>
        <taxon>Actinobaculum</taxon>
    </lineage>
</organism>
<dbReference type="Proteomes" id="UP000269974">
    <property type="component" value="Unassembled WGS sequence"/>
</dbReference>
<evidence type="ECO:0000256" key="14">
    <source>
        <dbReference type="PROSITE-ProRule" id="PRU00289"/>
    </source>
</evidence>
<keyword evidence="7" id="KW-0159">Chromosome partition</keyword>
<feature type="domain" description="FtsK" evidence="17">
    <location>
        <begin position="467"/>
        <end position="666"/>
    </location>
</feature>
<evidence type="ECO:0000256" key="10">
    <source>
        <dbReference type="ARBA" id="ARBA00023125"/>
    </source>
</evidence>
<proteinExistence type="inferred from homology"/>
<feature type="transmembrane region" description="Helical" evidence="16">
    <location>
        <begin position="75"/>
        <end position="93"/>
    </location>
</feature>
<evidence type="ECO:0000256" key="15">
    <source>
        <dbReference type="SAM" id="MobiDB-lite"/>
    </source>
</evidence>
<keyword evidence="5 16" id="KW-0812">Transmembrane</keyword>
<protein>
    <submittedName>
        <fullName evidence="18">DNA translocase FtsK</fullName>
    </submittedName>
</protein>
<evidence type="ECO:0000256" key="3">
    <source>
        <dbReference type="ARBA" id="ARBA00022475"/>
    </source>
</evidence>
<dbReference type="InterPro" id="IPR018541">
    <property type="entry name" value="Ftsk_gamma"/>
</dbReference>
<dbReference type="Pfam" id="PF17854">
    <property type="entry name" value="FtsK_alpha"/>
    <property type="match status" value="1"/>
</dbReference>
<dbReference type="Gene3D" id="3.40.50.300">
    <property type="entry name" value="P-loop containing nucleotide triphosphate hydrolases"/>
    <property type="match status" value="1"/>
</dbReference>
<feature type="region of interest" description="Disordered" evidence="15">
    <location>
        <begin position="260"/>
        <end position="317"/>
    </location>
</feature>
<dbReference type="InterPro" id="IPR036390">
    <property type="entry name" value="WH_DNA-bd_sf"/>
</dbReference>
<dbReference type="SUPFAM" id="SSF52540">
    <property type="entry name" value="P-loop containing nucleoside triphosphate hydrolases"/>
    <property type="match status" value="1"/>
</dbReference>
<feature type="compositionally biased region" description="Acidic residues" evidence="15">
    <location>
        <begin position="929"/>
        <end position="940"/>
    </location>
</feature>
<dbReference type="InterPro" id="IPR050206">
    <property type="entry name" value="FtsK/SpoIIIE/SftA"/>
</dbReference>
<dbReference type="PANTHER" id="PTHR22683">
    <property type="entry name" value="SPORULATION PROTEIN RELATED"/>
    <property type="match status" value="1"/>
</dbReference>
<evidence type="ECO:0000256" key="5">
    <source>
        <dbReference type="ARBA" id="ARBA00022692"/>
    </source>
</evidence>
<keyword evidence="11 16" id="KW-0472">Membrane</keyword>
<keyword evidence="12" id="KW-0131">Cell cycle</keyword>
<keyword evidence="8 14" id="KW-0067">ATP-binding</keyword>
<dbReference type="InterPro" id="IPR025199">
    <property type="entry name" value="FtsK_4TM"/>
</dbReference>
<dbReference type="GO" id="GO:0051301">
    <property type="term" value="P:cell division"/>
    <property type="evidence" value="ECO:0007669"/>
    <property type="project" value="UniProtKB-KW"/>
</dbReference>
<evidence type="ECO:0000256" key="8">
    <source>
        <dbReference type="ARBA" id="ARBA00022840"/>
    </source>
</evidence>
<dbReference type="PANTHER" id="PTHR22683:SF41">
    <property type="entry name" value="DNA TRANSLOCASE FTSK"/>
    <property type="match status" value="1"/>
</dbReference>
<gene>
    <name evidence="18" type="primary">ftsK1</name>
    <name evidence="18" type="ORF">NCTC10327_01412</name>
</gene>
<comment type="similarity">
    <text evidence="2">Belongs to the FtsK/SpoIIIE/SftA family.</text>
</comment>
<dbReference type="GO" id="GO:0005886">
    <property type="term" value="C:plasma membrane"/>
    <property type="evidence" value="ECO:0007669"/>
    <property type="project" value="UniProtKB-SubCell"/>
</dbReference>
<dbReference type="Pfam" id="PF01580">
    <property type="entry name" value="FtsK_SpoIIIE"/>
    <property type="match status" value="1"/>
</dbReference>
<dbReference type="InterPro" id="IPR041027">
    <property type="entry name" value="FtsK_alpha"/>
</dbReference>
<feature type="compositionally biased region" description="Low complexity" evidence="15">
    <location>
        <begin position="224"/>
        <end position="240"/>
    </location>
</feature>
<dbReference type="InterPro" id="IPR002543">
    <property type="entry name" value="FtsK_dom"/>
</dbReference>
<comment type="subcellular location">
    <subcellularLocation>
        <location evidence="1">Cell membrane</location>
        <topology evidence="1">Multi-pass membrane protein</topology>
    </subcellularLocation>
</comment>
<dbReference type="EMBL" id="UYIO01000001">
    <property type="protein sequence ID" value="VDG76776.1"/>
    <property type="molecule type" value="Genomic_DNA"/>
</dbReference>
<evidence type="ECO:0000259" key="17">
    <source>
        <dbReference type="PROSITE" id="PS50901"/>
    </source>
</evidence>
<keyword evidence="9 16" id="KW-1133">Transmembrane helix</keyword>
<dbReference type="RefSeq" id="WP_244924550.1">
    <property type="nucleotide sequence ID" value="NZ_UYIO01000001.1"/>
</dbReference>
<dbReference type="Pfam" id="PF13491">
    <property type="entry name" value="FtsK_4TM"/>
    <property type="match status" value="1"/>
</dbReference>
<keyword evidence="10" id="KW-0238">DNA-binding</keyword>
<feature type="compositionally biased region" description="Low complexity" evidence="15">
    <location>
        <begin position="307"/>
        <end position="317"/>
    </location>
</feature>
<keyword evidence="3" id="KW-1003">Cell membrane</keyword>
<dbReference type="PROSITE" id="PS50901">
    <property type="entry name" value="FTSK"/>
    <property type="match status" value="1"/>
</dbReference>
<feature type="transmembrane region" description="Helical" evidence="16">
    <location>
        <begin position="39"/>
        <end position="63"/>
    </location>
</feature>
<name>A0A7Z9CA06_9ACTO</name>
<keyword evidence="4" id="KW-0132">Cell division</keyword>
<reference evidence="18 19" key="1">
    <citation type="submission" date="2018-11" db="EMBL/GenBank/DDBJ databases">
        <authorList>
            <consortium name="Pathogen Informatics"/>
        </authorList>
    </citation>
    <scope>NUCLEOTIDE SEQUENCE [LARGE SCALE GENOMIC DNA]</scope>
    <source>
        <strain evidence="18 19">NCTC10327</strain>
    </source>
</reference>
<comment type="caution">
    <text evidence="18">The sequence shown here is derived from an EMBL/GenBank/DDBJ whole genome shotgun (WGS) entry which is preliminary data.</text>
</comment>
<feature type="compositionally biased region" description="Low complexity" evidence="15">
    <location>
        <begin position="275"/>
        <end position="289"/>
    </location>
</feature>
<keyword evidence="6 14" id="KW-0547">Nucleotide-binding</keyword>
<dbReference type="SUPFAM" id="SSF46785">
    <property type="entry name" value="Winged helix' DNA-binding domain"/>
    <property type="match status" value="1"/>
</dbReference>
<dbReference type="InterPro" id="IPR036388">
    <property type="entry name" value="WH-like_DNA-bd_sf"/>
</dbReference>
<feature type="region of interest" description="Disordered" evidence="15">
    <location>
        <begin position="912"/>
        <end position="948"/>
    </location>
</feature>
<accession>A0A7Z9CA06</accession>
<feature type="compositionally biased region" description="Basic and acidic residues" evidence="15">
    <location>
        <begin position="168"/>
        <end position="177"/>
    </location>
</feature>
<dbReference type="CDD" id="cd01127">
    <property type="entry name" value="TrwB_TraG_TraD_VirD4"/>
    <property type="match status" value="1"/>
</dbReference>
<feature type="transmembrane region" description="Helical" evidence="16">
    <location>
        <begin position="113"/>
        <end position="142"/>
    </location>
</feature>
<dbReference type="AlphaFoldDB" id="A0A7Z9CA06"/>
<evidence type="ECO:0000256" key="13">
    <source>
        <dbReference type="ARBA" id="ARBA00024986"/>
    </source>
</evidence>
<feature type="region of interest" description="Disordered" evidence="15">
    <location>
        <begin position="168"/>
        <end position="248"/>
    </location>
</feature>
<evidence type="ECO:0000313" key="19">
    <source>
        <dbReference type="Proteomes" id="UP000269974"/>
    </source>
</evidence>
<evidence type="ECO:0000313" key="18">
    <source>
        <dbReference type="EMBL" id="VDG76776.1"/>
    </source>
</evidence>
<dbReference type="Gene3D" id="3.30.980.40">
    <property type="match status" value="1"/>
</dbReference>
<feature type="region of interest" description="Disordered" evidence="15">
    <location>
        <begin position="849"/>
        <end position="896"/>
    </location>
</feature>
<dbReference type="Pfam" id="PF09397">
    <property type="entry name" value="FtsK_gamma"/>
    <property type="match status" value="1"/>
</dbReference>
<dbReference type="GO" id="GO:0003677">
    <property type="term" value="F:DNA binding"/>
    <property type="evidence" value="ECO:0007669"/>
    <property type="project" value="UniProtKB-KW"/>
</dbReference>
<evidence type="ECO:0000256" key="2">
    <source>
        <dbReference type="ARBA" id="ARBA00006474"/>
    </source>
</evidence>
<feature type="binding site" evidence="14">
    <location>
        <begin position="484"/>
        <end position="491"/>
    </location>
    <ligand>
        <name>ATP</name>
        <dbReference type="ChEBI" id="CHEBI:30616"/>
    </ligand>
</feature>
<evidence type="ECO:0000256" key="6">
    <source>
        <dbReference type="ARBA" id="ARBA00022741"/>
    </source>
</evidence>
<evidence type="ECO:0000256" key="16">
    <source>
        <dbReference type="SAM" id="Phobius"/>
    </source>
</evidence>
<evidence type="ECO:0000256" key="11">
    <source>
        <dbReference type="ARBA" id="ARBA00023136"/>
    </source>
</evidence>
<comment type="function">
    <text evidence="13">Essential cell division protein that coordinates cell division and chromosome segregation. The N-terminus is involved in assembly of the cell-division machinery. The C-terminus functions as a DNA motor that moves dsDNA in an ATP-dependent manner towards the dif recombination site, which is located within the replication terminus region. Required for activation of the Xer recombinase, allowing activation of chromosome unlinking by recombination.</text>
</comment>
<dbReference type="InterPro" id="IPR027417">
    <property type="entry name" value="P-loop_NTPase"/>
</dbReference>
<evidence type="ECO:0000256" key="4">
    <source>
        <dbReference type="ARBA" id="ARBA00022618"/>
    </source>
</evidence>
<evidence type="ECO:0000256" key="7">
    <source>
        <dbReference type="ARBA" id="ARBA00022829"/>
    </source>
</evidence>
<dbReference type="SMART" id="SM00843">
    <property type="entry name" value="Ftsk_gamma"/>
    <property type="match status" value="1"/>
</dbReference>
<evidence type="ECO:0000256" key="9">
    <source>
        <dbReference type="ARBA" id="ARBA00022989"/>
    </source>
</evidence>
<sequence length="948" mass="100164">MSANQRNAFFFVFLALAILVALREWFGMGGVLGGIIHHATAGVVGLLSVLVPVLCLAMAVRLIVPDRTNASQRMAIGLGIILTAVAGILHVAINPVSPVDDFSGIEKAGGLLGWISGGILNMLLSAWGAIPILVLAILWALLYMTNTSIQVLAQNFLEWREQRREDRAEAASAHEADIANQGASASVPYDSPATLDDAEPTTELKPRKKRRWAAALSKNSGQVGDSTAAASTPSAASPGDAGRDGNAGDAMATQVLTAQRAAAGTEAPTRKLDGPAESGATPGAAAAPGRTQTVKTKRQEPIAGTEPAGLPAPQGGAPIQRTQQLALDPSVKYELPSPDCLVLGGNHAERTEANDEVVAALTQVFADFNVDAHVVGFSRGPTVTQYEVELGPGVKVERITQLSKNIAYAVASADVRILSPIPGKSAIGIEIPNADREVVHLGDVLASEVAHKDTHPLTVGVGKNVRGRFVVTNLAKMPHLLVAGATGSGKSSFINSMITSIMMRATPDQVRMILIDPKRVELTIYAGIPHLITPIITNPKKAAEALEWVVKEMDARYDDMAAYHFKNITDFNAAIRAGKVQAHDPNRKLAPYPYLLVVVDELADMMMVAPRDVESSIQRITQLARAAGIHLVLATQRPSVDVVTGLIKANIPSRLAFMTSSIADSRTILDMGGAEKLIGQGDALFMPGGKQPMRLQGAWVGEDEIEKVVEHVKAQLRPQYREDFEETVQEVRAVKKQREEIGDDLETLLQAAEIVVTTQFGSTSMLQRKLRIGFAKAGRMMDLLEQYEIVGPSLGSKARDVLVSPERVEDALAVLRGEKESVYEDDEAGGAAGDASSAGGAGAGYGAGGVAGGPSSSASADDADYSHGVYPAGNAGGSPGKANAGPGMSPDQALSAHNANGYAGEYYDRYATDPLAEENQEPVAKNWYDDDLDAEGESGEDAWQLTGR</sequence>
<dbReference type="GO" id="GO:0007059">
    <property type="term" value="P:chromosome segregation"/>
    <property type="evidence" value="ECO:0007669"/>
    <property type="project" value="UniProtKB-KW"/>
</dbReference>
<evidence type="ECO:0000256" key="1">
    <source>
        <dbReference type="ARBA" id="ARBA00004651"/>
    </source>
</evidence>
<dbReference type="GO" id="GO:0005524">
    <property type="term" value="F:ATP binding"/>
    <property type="evidence" value="ECO:0007669"/>
    <property type="project" value="UniProtKB-UniRule"/>
</dbReference>
<dbReference type="Gene3D" id="1.10.10.10">
    <property type="entry name" value="Winged helix-like DNA-binding domain superfamily/Winged helix DNA-binding domain"/>
    <property type="match status" value="1"/>
</dbReference>